<name>A0A8I1G7K4_9GAMM</name>
<evidence type="ECO:0008006" key="6">
    <source>
        <dbReference type="Google" id="ProtNLM"/>
    </source>
</evidence>
<reference evidence="3 5" key="1">
    <citation type="submission" date="2020-09" db="EMBL/GenBank/DDBJ databases">
        <title>Draft Genomes of Bacterial Isolates from North Pond Shallow Sediments.</title>
        <authorList>
            <person name="Kiel Reese B."/>
            <person name="Mullis M."/>
            <person name="Weisend R.E."/>
        </authorList>
    </citation>
    <scope>NUCLEOTIDE SEQUENCE</scope>
    <source>
        <strain evidence="3">KJE-2</strain>
        <strain evidence="2 5">KJE-3</strain>
    </source>
</reference>
<evidence type="ECO:0000313" key="5">
    <source>
        <dbReference type="Proteomes" id="UP000655994"/>
    </source>
</evidence>
<dbReference type="EMBL" id="JAEMOP010000002">
    <property type="protein sequence ID" value="MBJ7315636.1"/>
    <property type="molecule type" value="Genomic_DNA"/>
</dbReference>
<organism evidence="3 4">
    <name type="scientific">Idiomarina abyssalis</name>
    <dbReference type="NCBI Taxonomy" id="86102"/>
    <lineage>
        <taxon>Bacteria</taxon>
        <taxon>Pseudomonadati</taxon>
        <taxon>Pseudomonadota</taxon>
        <taxon>Gammaproteobacteria</taxon>
        <taxon>Alteromonadales</taxon>
        <taxon>Idiomarinaceae</taxon>
        <taxon>Idiomarina</taxon>
    </lineage>
</organism>
<dbReference type="RefSeq" id="WP_054489534.1">
    <property type="nucleotide sequence ID" value="NZ_CP081832.1"/>
</dbReference>
<evidence type="ECO:0000313" key="2">
    <source>
        <dbReference type="EMBL" id="MBJ7266713.1"/>
    </source>
</evidence>
<feature type="signal peptide" evidence="1">
    <location>
        <begin position="1"/>
        <end position="26"/>
    </location>
</feature>
<keyword evidence="1" id="KW-0732">Signal</keyword>
<dbReference type="GeneID" id="78252880"/>
<dbReference type="Proteomes" id="UP000621390">
    <property type="component" value="Unassembled WGS sequence"/>
</dbReference>
<dbReference type="Proteomes" id="UP000655994">
    <property type="component" value="Unassembled WGS sequence"/>
</dbReference>
<proteinExistence type="predicted"/>
<feature type="chain" id="PRO_5034726595" description="Lipoprotein" evidence="1">
    <location>
        <begin position="27"/>
        <end position="427"/>
    </location>
</feature>
<evidence type="ECO:0000313" key="4">
    <source>
        <dbReference type="Proteomes" id="UP000621390"/>
    </source>
</evidence>
<dbReference type="OrthoDB" id="5487683at2"/>
<accession>A0A8I1G7K4</accession>
<comment type="caution">
    <text evidence="3">The sequence shown here is derived from an EMBL/GenBank/DDBJ whole genome shotgun (WGS) entry which is preliminary data.</text>
</comment>
<protein>
    <recommendedName>
        <fullName evidence="6">Lipoprotein</fullName>
    </recommendedName>
</protein>
<dbReference type="EMBL" id="JAEMOS010000020">
    <property type="protein sequence ID" value="MBJ7266713.1"/>
    <property type="molecule type" value="Genomic_DNA"/>
</dbReference>
<sequence>MNTLAQLKKIKRFSVVMTLSALFTLAGCQSTQTNVTSVGPSMSGPGSSKALGKEERSYSYNSNVYLNVAIPVFDPGLPKDEYGNIDDEELVEEDIWPQVRRLEANRFAVNTREALSDTKAFGAVNVTPDANVSADVYVLGKINYSDTETVEIGVRVMDASNQIWGEEEFEFRVGEGFYRDALRKGENPYGPIFKSIAGYVYDLLMKKSDEEKKTIQAVSDMRYATMYSPEAFGGYLGESSNFFSNRSTITLTGAPAESDPMYQRVNVIKAKDEQFIDSLQDSYDTFYASTHDAYRTYQQETLPVAIDIRRKKEERTRAQVGAGILATAAILLGKNSGSTAGQVASAAAGLGAVYSLSEAIKTNRELGTQRALLDEMGQNLDIKVTPQVVELNEQNIELTGTAGEQYAQLREKLKEIYDLESTPLTQL</sequence>
<evidence type="ECO:0000256" key="1">
    <source>
        <dbReference type="SAM" id="SignalP"/>
    </source>
</evidence>
<gene>
    <name evidence="2" type="ORF">JHC10_07110</name>
    <name evidence="3" type="ORF">JHC11_06490</name>
</gene>
<evidence type="ECO:0000313" key="3">
    <source>
        <dbReference type="EMBL" id="MBJ7315636.1"/>
    </source>
</evidence>
<dbReference type="AlphaFoldDB" id="A0A8I1G7K4"/>
<keyword evidence="5" id="KW-1185">Reference proteome</keyword>